<evidence type="ECO:0000256" key="1">
    <source>
        <dbReference type="ARBA" id="ARBA00022737"/>
    </source>
</evidence>
<dbReference type="PANTHER" id="PTHR24036">
    <property type="entry name" value="SKELETOR-RELATED"/>
    <property type="match status" value="1"/>
</dbReference>
<feature type="region of interest" description="Disordered" evidence="2">
    <location>
        <begin position="76"/>
        <end position="104"/>
    </location>
</feature>
<dbReference type="Pfam" id="PF03351">
    <property type="entry name" value="DOMON"/>
    <property type="match status" value="1"/>
</dbReference>
<evidence type="ECO:0000313" key="6">
    <source>
        <dbReference type="Proteomes" id="UP000728032"/>
    </source>
</evidence>
<evidence type="ECO:0000259" key="3">
    <source>
        <dbReference type="PROSITE" id="PS50836"/>
    </source>
</evidence>
<feature type="domain" description="DOMON" evidence="3">
    <location>
        <begin position="116"/>
        <end position="248"/>
    </location>
</feature>
<keyword evidence="1" id="KW-0677">Repeat</keyword>
<evidence type="ECO:0000313" key="5">
    <source>
        <dbReference type="EMBL" id="CAD7649087.1"/>
    </source>
</evidence>
<dbReference type="InterPro" id="IPR019545">
    <property type="entry name" value="DM13_domain"/>
</dbReference>
<reference evidence="5" key="1">
    <citation type="submission" date="2020-11" db="EMBL/GenBank/DDBJ databases">
        <authorList>
            <person name="Tran Van P."/>
        </authorList>
    </citation>
    <scope>NUCLEOTIDE SEQUENCE</scope>
</reference>
<dbReference type="SMART" id="SM00664">
    <property type="entry name" value="DoH"/>
    <property type="match status" value="1"/>
</dbReference>
<feature type="domain" description="DM13" evidence="4">
    <location>
        <begin position="1"/>
        <end position="53"/>
    </location>
</feature>
<dbReference type="PROSITE" id="PS51549">
    <property type="entry name" value="DM13"/>
    <property type="match status" value="1"/>
</dbReference>
<evidence type="ECO:0000259" key="4">
    <source>
        <dbReference type="PROSITE" id="PS51549"/>
    </source>
</evidence>
<dbReference type="InterPro" id="IPR005018">
    <property type="entry name" value="DOMON_domain"/>
</dbReference>
<dbReference type="OrthoDB" id="2448405at2759"/>
<feature type="compositionally biased region" description="Pro residues" evidence="2">
    <location>
        <begin position="328"/>
        <end position="337"/>
    </location>
</feature>
<dbReference type="InterPro" id="IPR045266">
    <property type="entry name" value="DOH_DOMON"/>
</dbReference>
<dbReference type="PROSITE" id="PS50836">
    <property type="entry name" value="DOMON"/>
    <property type="match status" value="1"/>
</dbReference>
<proteinExistence type="predicted"/>
<dbReference type="EMBL" id="CAJPVJ010003460">
    <property type="protein sequence ID" value="CAG2167592.1"/>
    <property type="molecule type" value="Genomic_DNA"/>
</dbReference>
<accession>A0A7R9LWC2</accession>
<dbReference type="PANTHER" id="PTHR24036:SF13">
    <property type="entry name" value="PROTEIN SKELETOR, ISOFORMS D_E"/>
    <property type="match status" value="1"/>
</dbReference>
<feature type="compositionally biased region" description="Low complexity" evidence="2">
    <location>
        <begin position="318"/>
        <end position="327"/>
    </location>
</feature>
<dbReference type="SMART" id="SM00686">
    <property type="entry name" value="DM13"/>
    <property type="match status" value="1"/>
</dbReference>
<evidence type="ECO:0008006" key="7">
    <source>
        <dbReference type="Google" id="ProtNLM"/>
    </source>
</evidence>
<feature type="non-terminal residue" evidence="5">
    <location>
        <position position="1"/>
    </location>
</feature>
<dbReference type="CDD" id="cd09631">
    <property type="entry name" value="DOMON_DOH"/>
    <property type="match status" value="1"/>
</dbReference>
<dbReference type="EMBL" id="OC918285">
    <property type="protein sequence ID" value="CAD7649087.1"/>
    <property type="molecule type" value="Genomic_DNA"/>
</dbReference>
<evidence type="ECO:0000256" key="2">
    <source>
        <dbReference type="SAM" id="MobiDB-lite"/>
    </source>
</evidence>
<dbReference type="Proteomes" id="UP000728032">
    <property type="component" value="Unassembled WGS sequence"/>
</dbReference>
<dbReference type="InterPro" id="IPR052126">
    <property type="entry name" value="Spindle_Org/Thrombomodulin"/>
</dbReference>
<organism evidence="5">
    <name type="scientific">Oppiella nova</name>
    <dbReference type="NCBI Taxonomy" id="334625"/>
    <lineage>
        <taxon>Eukaryota</taxon>
        <taxon>Metazoa</taxon>
        <taxon>Ecdysozoa</taxon>
        <taxon>Arthropoda</taxon>
        <taxon>Chelicerata</taxon>
        <taxon>Arachnida</taxon>
        <taxon>Acari</taxon>
        <taxon>Acariformes</taxon>
        <taxon>Sarcoptiformes</taxon>
        <taxon>Oribatida</taxon>
        <taxon>Brachypylina</taxon>
        <taxon>Oppioidea</taxon>
        <taxon>Oppiidae</taxon>
        <taxon>Oppiella</taxon>
    </lineage>
</organism>
<feature type="region of interest" description="Disordered" evidence="2">
    <location>
        <begin position="759"/>
        <end position="808"/>
    </location>
</feature>
<sequence>MVKDENGSPAPLRRYSGETVVISLPDDKTIYDYDWLGVWCEEFNVDFGHIRIPQHIRVPPSPKMLGIKPEVSPNERAIIGLPPPVPPERRVKPTRRRRPPTPKRLGTAATILYDELGYELRWVMDGDDIVMQLVGKVDPNEYMSFGLSKDDAKSEMIGTDAVVAWVGPGGNGRAVDYFLGSKEQCVGNRGSCPDVKQKGASDSVTLLHAAIVNGFSMVTFKRPQLGLDEQYDQHIYSDGPQAVMWAIGPLNERQETSYHRLHNQGDMFIDFARTPKWNCPLPDETIKQMAPGGQGLKPTARPQLRPQAVEAPQPPPQQQSRPQLQPRPAQPQPPPPRQQSAPQQVQSQPNPNAWRVPPIVCPADTTLRAQIGPTGGTKGYQAITGKVGWGIAWYINGLLIPELTLQRGKTYTFIVEGGNDKNNSARRHPLYLSDDPDGGFDYKTDAQRQNEQIFGGVGITPDGVILPTSEGRLCEWKVNTQNPRRPEDYQNFFDFQRSLNLECAQGNSGVLRFTPDNQTPDLIYYHCYTHRNLGWKIHIVDSCDQHQLFGQSSIPKPSVLKPNPNAKSGPHDIHDKHTVPLHLDKGVESGHVFFPDLKRTGANTTSANNQKHDTYKPSVRPLIALQKPNHKHRPNSSPKPVVPQIPAPQYVPLSLPPLGGQPYHGPPPYLFSYPTPQQSYGEFPIGPIKAFDQVFRPPPPPPPAHISHPQYIPVPLDTVPQPQHSAPLVSSPVDNLHTGFVPMLIKTANQSIVKHFELKAQHQSPHKPQPPSSLSTSQSTSSSNPFSQNNSVPFAPTFRAPSPDFSGFNISHYGELAP</sequence>
<protein>
    <recommendedName>
        <fullName evidence="7">Protein Skeletor</fullName>
    </recommendedName>
</protein>
<dbReference type="Pfam" id="PF10517">
    <property type="entry name" value="DM13"/>
    <property type="match status" value="1"/>
</dbReference>
<dbReference type="AlphaFoldDB" id="A0A7R9LWC2"/>
<name>A0A7R9LWC2_9ACAR</name>
<feature type="region of interest" description="Disordered" evidence="2">
    <location>
        <begin position="307"/>
        <end position="358"/>
    </location>
</feature>
<feature type="compositionally biased region" description="Low complexity" evidence="2">
    <location>
        <begin position="772"/>
        <end position="791"/>
    </location>
</feature>
<feature type="compositionally biased region" description="Basic residues" evidence="2">
    <location>
        <begin position="92"/>
        <end position="101"/>
    </location>
</feature>
<keyword evidence="6" id="KW-1185">Reference proteome</keyword>
<gene>
    <name evidence="5" type="ORF">ONB1V03_LOCUS7092</name>
</gene>
<feature type="compositionally biased region" description="Low complexity" evidence="2">
    <location>
        <begin position="338"/>
        <end position="349"/>
    </location>
</feature>